<feature type="transmembrane region" description="Helical" evidence="6">
    <location>
        <begin position="786"/>
        <end position="806"/>
    </location>
</feature>
<evidence type="ECO:0000313" key="9">
    <source>
        <dbReference type="Proteomes" id="UP000324288"/>
    </source>
</evidence>
<dbReference type="GO" id="GO:0005886">
    <property type="term" value="C:plasma membrane"/>
    <property type="evidence" value="ECO:0007669"/>
    <property type="project" value="UniProtKB-SubCell"/>
</dbReference>
<evidence type="ECO:0000256" key="4">
    <source>
        <dbReference type="ARBA" id="ARBA00022989"/>
    </source>
</evidence>
<dbReference type="InterPro" id="IPR023298">
    <property type="entry name" value="ATPase_P-typ_TM_dom_sf"/>
</dbReference>
<dbReference type="PANTHER" id="PTHR42861">
    <property type="entry name" value="CALCIUM-TRANSPORTING ATPASE"/>
    <property type="match status" value="1"/>
</dbReference>
<gene>
    <name evidence="8" type="primary">ctpE</name>
    <name evidence="8" type="ORF">LC603019_00482</name>
</gene>
<dbReference type="AlphaFoldDB" id="A0A5E3ZVX6"/>
<keyword evidence="4 6" id="KW-1133">Transmembrane helix</keyword>
<dbReference type="SUPFAM" id="SSF81653">
    <property type="entry name" value="Calcium ATPase, transduction domain A"/>
    <property type="match status" value="1"/>
</dbReference>
<dbReference type="Proteomes" id="UP000324288">
    <property type="component" value="Chromosome"/>
</dbReference>
<evidence type="ECO:0000256" key="1">
    <source>
        <dbReference type="ARBA" id="ARBA00004651"/>
    </source>
</evidence>
<evidence type="ECO:0000256" key="3">
    <source>
        <dbReference type="ARBA" id="ARBA00022967"/>
    </source>
</evidence>
<accession>A0A5E3ZVX6</accession>
<evidence type="ECO:0000256" key="2">
    <source>
        <dbReference type="ARBA" id="ARBA00022692"/>
    </source>
</evidence>
<feature type="transmembrane region" description="Helical" evidence="6">
    <location>
        <begin position="758"/>
        <end position="779"/>
    </location>
</feature>
<dbReference type="InterPro" id="IPR023299">
    <property type="entry name" value="ATPase_P-typ_cyto_dom_N"/>
</dbReference>
<feature type="transmembrane region" description="Helical" evidence="6">
    <location>
        <begin position="653"/>
        <end position="676"/>
    </location>
</feature>
<feature type="domain" description="P-type ATPase A" evidence="7">
    <location>
        <begin position="118"/>
        <end position="215"/>
    </location>
</feature>
<organism evidence="8 9">
    <name type="scientific">Lawsonella clevelandensis</name>
    <dbReference type="NCBI Taxonomy" id="1528099"/>
    <lineage>
        <taxon>Bacteria</taxon>
        <taxon>Bacillati</taxon>
        <taxon>Actinomycetota</taxon>
        <taxon>Actinomycetes</taxon>
        <taxon>Mycobacteriales</taxon>
        <taxon>Lawsonellaceae</taxon>
        <taxon>Lawsonella</taxon>
    </lineage>
</organism>
<dbReference type="InterPro" id="IPR036412">
    <property type="entry name" value="HAD-like_sf"/>
</dbReference>
<dbReference type="SUPFAM" id="SSF56784">
    <property type="entry name" value="HAD-like"/>
    <property type="match status" value="1"/>
</dbReference>
<feature type="transmembrane region" description="Helical" evidence="6">
    <location>
        <begin position="682"/>
        <end position="705"/>
    </location>
</feature>
<dbReference type="InterPro" id="IPR008250">
    <property type="entry name" value="ATPase_P-typ_transduc_dom_A_sf"/>
</dbReference>
<dbReference type="InterPro" id="IPR001757">
    <property type="entry name" value="P_typ_ATPase"/>
</dbReference>
<comment type="subcellular location">
    <subcellularLocation>
        <location evidence="1">Cell membrane</location>
        <topology evidence="1">Multi-pass membrane protein</topology>
    </subcellularLocation>
</comment>
<dbReference type="PROSITE" id="PS00154">
    <property type="entry name" value="ATPASE_E1_E2"/>
    <property type="match status" value="1"/>
</dbReference>
<dbReference type="InterPro" id="IPR018303">
    <property type="entry name" value="ATPase_P-typ_P_site"/>
</dbReference>
<dbReference type="SFLD" id="SFLDF00027">
    <property type="entry name" value="p-type_atpase"/>
    <property type="match status" value="1"/>
</dbReference>
<dbReference type="NCBIfam" id="TIGR01494">
    <property type="entry name" value="ATPase_P-type"/>
    <property type="match status" value="2"/>
</dbReference>
<evidence type="ECO:0000256" key="5">
    <source>
        <dbReference type="ARBA" id="ARBA00023136"/>
    </source>
</evidence>
<evidence type="ECO:0000259" key="7">
    <source>
        <dbReference type="Pfam" id="PF00122"/>
    </source>
</evidence>
<dbReference type="Pfam" id="PF00122">
    <property type="entry name" value="E1-E2_ATPase"/>
    <property type="match status" value="1"/>
</dbReference>
<keyword evidence="3" id="KW-1278">Translocase</keyword>
<keyword evidence="2 6" id="KW-0812">Transmembrane</keyword>
<reference evidence="8 9" key="1">
    <citation type="submission" date="2019-04" db="EMBL/GenBank/DDBJ databases">
        <authorList>
            <person name="Seth-Smith MB H."/>
            <person name="Seth-Smith H."/>
        </authorList>
    </citation>
    <scope>NUCLEOTIDE SEQUENCE [LARGE SCALE GENOMIC DNA]</scope>
    <source>
        <strain evidence="8">USB-603019</strain>
    </source>
</reference>
<dbReference type="Pfam" id="PF00702">
    <property type="entry name" value="Hydrolase"/>
    <property type="match status" value="1"/>
</dbReference>
<keyword evidence="9" id="KW-1185">Reference proteome</keyword>
<evidence type="ECO:0000313" key="8">
    <source>
        <dbReference type="EMBL" id="VHO00125.1"/>
    </source>
</evidence>
<evidence type="ECO:0000256" key="6">
    <source>
        <dbReference type="SAM" id="Phobius"/>
    </source>
</evidence>
<feature type="transmembrane region" description="Helical" evidence="6">
    <location>
        <begin position="234"/>
        <end position="254"/>
    </location>
</feature>
<dbReference type="SFLD" id="SFLDG00002">
    <property type="entry name" value="C1.7:_P-type_atpase_like"/>
    <property type="match status" value="1"/>
</dbReference>
<dbReference type="PRINTS" id="PR00119">
    <property type="entry name" value="CATATPASE"/>
</dbReference>
<dbReference type="InterPro" id="IPR023214">
    <property type="entry name" value="HAD_sf"/>
</dbReference>
<dbReference type="Gene3D" id="3.40.50.1000">
    <property type="entry name" value="HAD superfamily/HAD-like"/>
    <property type="match status" value="1"/>
</dbReference>
<keyword evidence="5 6" id="KW-0472">Membrane</keyword>
<feature type="transmembrane region" description="Helical" evidence="6">
    <location>
        <begin position="818"/>
        <end position="839"/>
    </location>
</feature>
<dbReference type="InterPro" id="IPR044492">
    <property type="entry name" value="P_typ_ATPase_HD_dom"/>
</dbReference>
<protein>
    <submittedName>
        <fullName evidence="8">Putative cation-transporting ATPase E</fullName>
    </submittedName>
</protein>
<dbReference type="Gene3D" id="1.20.1110.10">
    <property type="entry name" value="Calcium-transporting ATPase, transmembrane domain"/>
    <property type="match status" value="1"/>
</dbReference>
<sequence>MAEEKLPAAALSTILDEADYTPAEGLTEDQVSEIRAAGNGNDHRVRAGRSVGEIIRANVFTRINAMLGVLLIIVLSTGSIINAAFGLLIIANSGIGIIQEIRAKRMLDKLSIVGQAKPMVRRQKESGSQDFEIPATELVQGDLIVLSAGEQILVDGEVISAQALDVNESLLTGENDPVHKEPGDVVLSGSFVVAGSGVYQATKVGTEAYAAKLATEASQFTLTNSQLMTGINKILRVITWLLVPTGIATIYTQLFQTGKPWNEAVLSMAAALVPMVPEGLVLMASIAFFVGVIRLGQKQCLVQELPAIEGLARVDVVCTDKTGTLTNNSMELKEVTPLGEAAEDETLAQAAQQALAAMAIYDDHPNDSMKAIAEWATSGHDDAYAGEQDWEQTAVVPFSSDKKWSAMGFGKHGEWMLGAPDVLAAPDSSAAATADEVGSTGLRVLLLARSDTPVDELAHTPAEEFVEAGTVTPVALVVLQQSVRPDAADTLEYFHGEGVDVKVVSGDNATSVGAVASELTMVGADAPLDARKLPKLSEDAFAQRSRRQESTVSTAAAEFADDVENHTVFGRVTPEQKRFMVGALQHNGHTVAMTGDGVNDVLALKRADIGVAMGSGSSAARSVAQIVLLDNRFATLPSVVGEGRRVIGNIERVANLFLTKTVYSVLLALLVVFAQVPFPFQPIHVTITGWFTIGIPAFLLSLAPNTARAKDHFVQRVLRLAVPSGVIISAVSFVTYMVLRHVYGEGGASISDTLQTQISTATLATLIVTATWVLCVVARPLRWWKILLVVLSAAMYPVIFLWPFTAKVFFLDATNGVLMEWGLLAGLCGAVLVEILWWVTGAVKGEQHFVWARTRERFEVEQQDAKMAEAARKRSAS</sequence>
<feature type="transmembrane region" description="Helical" evidence="6">
    <location>
        <begin position="80"/>
        <end position="98"/>
    </location>
</feature>
<proteinExistence type="predicted"/>
<dbReference type="InterPro" id="IPR059000">
    <property type="entry name" value="ATPase_P-type_domA"/>
</dbReference>
<name>A0A5E3ZVX6_9ACTN</name>
<dbReference type="SFLD" id="SFLDS00003">
    <property type="entry name" value="Haloacid_Dehalogenase"/>
    <property type="match status" value="1"/>
</dbReference>
<feature type="transmembrane region" description="Helical" evidence="6">
    <location>
        <begin position="266"/>
        <end position="293"/>
    </location>
</feature>
<dbReference type="Gene3D" id="2.70.150.10">
    <property type="entry name" value="Calcium-transporting ATPase, cytoplasmic transduction domain A"/>
    <property type="match status" value="1"/>
</dbReference>
<dbReference type="Gene3D" id="3.40.1110.10">
    <property type="entry name" value="Calcium-transporting ATPase, cytoplasmic domain N"/>
    <property type="match status" value="1"/>
</dbReference>
<dbReference type="EMBL" id="LR584267">
    <property type="protein sequence ID" value="VHO00125.1"/>
    <property type="molecule type" value="Genomic_DNA"/>
</dbReference>
<dbReference type="GO" id="GO:0005524">
    <property type="term" value="F:ATP binding"/>
    <property type="evidence" value="ECO:0007669"/>
    <property type="project" value="InterPro"/>
</dbReference>
<dbReference type="SUPFAM" id="SSF81665">
    <property type="entry name" value="Calcium ATPase, transmembrane domain M"/>
    <property type="match status" value="1"/>
</dbReference>
<feature type="transmembrane region" description="Helical" evidence="6">
    <location>
        <begin position="717"/>
        <end position="738"/>
    </location>
</feature>
<dbReference type="GO" id="GO:0016887">
    <property type="term" value="F:ATP hydrolysis activity"/>
    <property type="evidence" value="ECO:0007669"/>
    <property type="project" value="InterPro"/>
</dbReference>